<keyword evidence="2" id="KW-1133">Transmembrane helix</keyword>
<dbReference type="EMBL" id="CP097463">
    <property type="protein sequence ID" value="WAX58760.1"/>
    <property type="molecule type" value="Genomic_DNA"/>
</dbReference>
<protein>
    <submittedName>
        <fullName evidence="3">Uncharacterized protein</fullName>
    </submittedName>
</protein>
<accession>A0ABY7K3I0</accession>
<sequence length="260" mass="26532">MTFQPPPPPPPPASPPPPPPGGPQGGPPPGAWGPPPGAGMPARASFDPKSVNQLDWGIMGAGLLAFIFSFVSYYSFSAKNCGDLCDNYNLTESAWNGFFGWFAMLLAVVGSALVALELFMPQVKLPFPNRLIGLGCYAVATLCVILALFVVPDYLGGGPGYDKYVDEGHGFGYWISLIVIIAGLVLSLMRFQQGGGKLPGALGGIPNIGGHAPGAHGAGGPAGQPPAGPPPYGAPPQGPPQGPPQYGAPPQGPPPQGPPR</sequence>
<evidence type="ECO:0000256" key="1">
    <source>
        <dbReference type="SAM" id="MobiDB-lite"/>
    </source>
</evidence>
<dbReference type="RefSeq" id="WP_269445304.1">
    <property type="nucleotide sequence ID" value="NZ_CP097463.1"/>
</dbReference>
<feature type="region of interest" description="Disordered" evidence="1">
    <location>
        <begin position="213"/>
        <end position="260"/>
    </location>
</feature>
<evidence type="ECO:0000313" key="3">
    <source>
        <dbReference type="EMBL" id="WAX58760.1"/>
    </source>
</evidence>
<feature type="compositionally biased region" description="Pro residues" evidence="1">
    <location>
        <begin position="223"/>
        <end position="260"/>
    </location>
</feature>
<evidence type="ECO:0000256" key="2">
    <source>
        <dbReference type="SAM" id="Phobius"/>
    </source>
</evidence>
<keyword evidence="2" id="KW-0472">Membrane</keyword>
<feature type="region of interest" description="Disordered" evidence="1">
    <location>
        <begin position="1"/>
        <end position="44"/>
    </location>
</feature>
<proteinExistence type="predicted"/>
<feature type="transmembrane region" description="Helical" evidence="2">
    <location>
        <begin position="131"/>
        <end position="151"/>
    </location>
</feature>
<feature type="transmembrane region" description="Helical" evidence="2">
    <location>
        <begin position="171"/>
        <end position="189"/>
    </location>
</feature>
<evidence type="ECO:0000313" key="4">
    <source>
        <dbReference type="Proteomes" id="UP001164693"/>
    </source>
</evidence>
<feature type="compositionally biased region" description="Pro residues" evidence="1">
    <location>
        <begin position="1"/>
        <end position="38"/>
    </location>
</feature>
<gene>
    <name evidence="3" type="ORF">M6B22_08345</name>
</gene>
<reference evidence="3" key="1">
    <citation type="submission" date="2022-05" db="EMBL/GenBank/DDBJ databases">
        <title>Jatrophihabitans sp. SB3-54 whole genome sequence.</title>
        <authorList>
            <person name="Suh M.K."/>
            <person name="Eom M.K."/>
            <person name="Kim J.S."/>
            <person name="Kim H.S."/>
            <person name="Do H.E."/>
            <person name="Shin Y.K."/>
            <person name="Lee J.-S."/>
        </authorList>
    </citation>
    <scope>NUCLEOTIDE SEQUENCE</scope>
    <source>
        <strain evidence="3">SB3-54</strain>
    </source>
</reference>
<keyword evidence="4" id="KW-1185">Reference proteome</keyword>
<name>A0ABY7K3I0_9ACTN</name>
<organism evidence="3 4">
    <name type="scientific">Jatrophihabitans cynanchi</name>
    <dbReference type="NCBI Taxonomy" id="2944128"/>
    <lineage>
        <taxon>Bacteria</taxon>
        <taxon>Bacillati</taxon>
        <taxon>Actinomycetota</taxon>
        <taxon>Actinomycetes</taxon>
        <taxon>Jatrophihabitantales</taxon>
        <taxon>Jatrophihabitantaceae</taxon>
        <taxon>Jatrophihabitans</taxon>
    </lineage>
</organism>
<keyword evidence="2" id="KW-0812">Transmembrane</keyword>
<feature type="transmembrane region" description="Helical" evidence="2">
    <location>
        <begin position="98"/>
        <end position="119"/>
    </location>
</feature>
<dbReference type="Proteomes" id="UP001164693">
    <property type="component" value="Chromosome"/>
</dbReference>
<feature type="transmembrane region" description="Helical" evidence="2">
    <location>
        <begin position="56"/>
        <end position="78"/>
    </location>
</feature>